<dbReference type="Proteomes" id="UP000607653">
    <property type="component" value="Unassembled WGS sequence"/>
</dbReference>
<dbReference type="EMBL" id="DUZY01000003">
    <property type="protein sequence ID" value="DAD30988.1"/>
    <property type="molecule type" value="Genomic_DNA"/>
</dbReference>
<dbReference type="AlphaFoldDB" id="A0A822YNZ2"/>
<organism evidence="1 2">
    <name type="scientific">Nelumbo nucifera</name>
    <name type="common">Sacred lotus</name>
    <dbReference type="NCBI Taxonomy" id="4432"/>
    <lineage>
        <taxon>Eukaryota</taxon>
        <taxon>Viridiplantae</taxon>
        <taxon>Streptophyta</taxon>
        <taxon>Embryophyta</taxon>
        <taxon>Tracheophyta</taxon>
        <taxon>Spermatophyta</taxon>
        <taxon>Magnoliopsida</taxon>
        <taxon>Proteales</taxon>
        <taxon>Nelumbonaceae</taxon>
        <taxon>Nelumbo</taxon>
    </lineage>
</organism>
<keyword evidence="2" id="KW-1185">Reference proteome</keyword>
<sequence>MQFIQSNGFSLCAGSASPTATPEFNHTHLGSASPPSKITFVLAFIDHIHQRYESLPLGKISPHRIDLLSQATAKQFQQTGHPISLDNSPQIPTTLLWQKDKEQVIHILHPVTHGFGAEQQNIAISLILWEQSTQH</sequence>
<evidence type="ECO:0000313" key="1">
    <source>
        <dbReference type="EMBL" id="DAD30988.1"/>
    </source>
</evidence>
<comment type="caution">
    <text evidence="1">The sequence shown here is derived from an EMBL/GenBank/DDBJ whole genome shotgun (WGS) entry which is preliminary data.</text>
</comment>
<reference evidence="1 2" key="1">
    <citation type="journal article" date="2020" name="Mol. Biol. Evol.">
        <title>Distinct Expression and Methylation Patterns for Genes with Different Fates following a Single Whole-Genome Duplication in Flowering Plants.</title>
        <authorList>
            <person name="Shi T."/>
            <person name="Rahmani R.S."/>
            <person name="Gugger P.F."/>
            <person name="Wang M."/>
            <person name="Li H."/>
            <person name="Zhang Y."/>
            <person name="Li Z."/>
            <person name="Wang Q."/>
            <person name="Van de Peer Y."/>
            <person name="Marchal K."/>
            <person name="Chen J."/>
        </authorList>
    </citation>
    <scope>NUCLEOTIDE SEQUENCE [LARGE SCALE GENOMIC DNA]</scope>
    <source>
        <tissue evidence="1">Leaf</tissue>
    </source>
</reference>
<accession>A0A822YNZ2</accession>
<proteinExistence type="predicted"/>
<name>A0A822YNZ2_NELNU</name>
<protein>
    <submittedName>
        <fullName evidence="1">Uncharacterized protein</fullName>
    </submittedName>
</protein>
<gene>
    <name evidence="1" type="ORF">HUJ06_009839</name>
</gene>
<evidence type="ECO:0000313" key="2">
    <source>
        <dbReference type="Proteomes" id="UP000607653"/>
    </source>
</evidence>